<dbReference type="Pfam" id="PF00903">
    <property type="entry name" value="Glyoxalase"/>
    <property type="match status" value="1"/>
</dbReference>
<dbReference type="PANTHER" id="PTHR34109:SF1">
    <property type="entry name" value="VOC DOMAIN-CONTAINING PROTEIN"/>
    <property type="match status" value="1"/>
</dbReference>
<proteinExistence type="predicted"/>
<dbReference type="InterPro" id="IPR037523">
    <property type="entry name" value="VOC_core"/>
</dbReference>
<dbReference type="SUPFAM" id="SSF54593">
    <property type="entry name" value="Glyoxalase/Bleomycin resistance protein/Dihydroxybiphenyl dioxygenase"/>
    <property type="match status" value="1"/>
</dbReference>
<evidence type="ECO:0000259" key="1">
    <source>
        <dbReference type="PROSITE" id="PS51819"/>
    </source>
</evidence>
<protein>
    <submittedName>
        <fullName evidence="2">VOC family protein</fullName>
    </submittedName>
</protein>
<dbReference type="PROSITE" id="PS51819">
    <property type="entry name" value="VOC"/>
    <property type="match status" value="1"/>
</dbReference>
<dbReference type="InterPro" id="IPR004360">
    <property type="entry name" value="Glyas_Fos-R_dOase_dom"/>
</dbReference>
<dbReference type="Gene3D" id="3.30.720.110">
    <property type="match status" value="1"/>
</dbReference>
<dbReference type="InterPro" id="IPR029068">
    <property type="entry name" value="Glyas_Bleomycin-R_OHBP_Dase"/>
</dbReference>
<evidence type="ECO:0000313" key="2">
    <source>
        <dbReference type="EMBL" id="MEE2034099.1"/>
    </source>
</evidence>
<accession>A0ABU7JVP5</accession>
<dbReference type="RefSeq" id="WP_330153471.1">
    <property type="nucleotide sequence ID" value="NZ_JAUZMZ010000120.1"/>
</dbReference>
<keyword evidence="3" id="KW-1185">Reference proteome</keyword>
<evidence type="ECO:0000313" key="3">
    <source>
        <dbReference type="Proteomes" id="UP001331936"/>
    </source>
</evidence>
<reference evidence="2 3" key="1">
    <citation type="submission" date="2023-08" db="EMBL/GenBank/DDBJ databases">
        <authorList>
            <person name="Girao M."/>
            <person name="Carvalho M.F."/>
        </authorList>
    </citation>
    <scope>NUCLEOTIDE SEQUENCE [LARGE SCALE GENOMIC DNA]</scope>
    <source>
        <strain evidence="2 3">CC-R104</strain>
    </source>
</reference>
<comment type="caution">
    <text evidence="2">The sequence shown here is derived from an EMBL/GenBank/DDBJ whole genome shotgun (WGS) entry which is preliminary data.</text>
</comment>
<gene>
    <name evidence="2" type="ORF">Q8814_18610</name>
</gene>
<feature type="domain" description="VOC" evidence="1">
    <location>
        <begin position="11"/>
        <end position="136"/>
    </location>
</feature>
<dbReference type="Gene3D" id="3.30.720.120">
    <property type="match status" value="1"/>
</dbReference>
<organism evidence="2 3">
    <name type="scientific">Rhodococcus chondri</name>
    <dbReference type="NCBI Taxonomy" id="3065941"/>
    <lineage>
        <taxon>Bacteria</taxon>
        <taxon>Bacillati</taxon>
        <taxon>Actinomycetota</taxon>
        <taxon>Actinomycetes</taxon>
        <taxon>Mycobacteriales</taxon>
        <taxon>Nocardiaceae</taxon>
        <taxon>Rhodococcus</taxon>
    </lineage>
</organism>
<dbReference type="Proteomes" id="UP001331936">
    <property type="component" value="Unassembled WGS sequence"/>
</dbReference>
<name>A0ABU7JVP5_9NOCA</name>
<sequence>MTNSVNPIPDGYTTVTPFLVVDGGAQAIDFYRDAFGATLVDRTDGPDGSVAHAELDFGNGRVQLSDPHPTMGLHAPDGTTDVNHSYVLYCADVDATFTRAIALGARAFEEPSTFVTGDRFASLLDPFGHRWAIMTRVEDVSPADAKRRLDEWVATQNARAVSEY</sequence>
<dbReference type="EMBL" id="JAUZMZ010000120">
    <property type="protein sequence ID" value="MEE2034099.1"/>
    <property type="molecule type" value="Genomic_DNA"/>
</dbReference>
<dbReference type="CDD" id="cd07246">
    <property type="entry name" value="VOC_like"/>
    <property type="match status" value="1"/>
</dbReference>
<dbReference type="PANTHER" id="PTHR34109">
    <property type="entry name" value="BNAUNNG04460D PROTEIN-RELATED"/>
    <property type="match status" value="1"/>
</dbReference>